<name>A0A6A5ZMP5_9PLEO</name>
<gene>
    <name evidence="1" type="ORF">BDV96DRAFT_566671</name>
</gene>
<dbReference type="EMBL" id="ML977314">
    <property type="protein sequence ID" value="KAF2120097.1"/>
    <property type="molecule type" value="Genomic_DNA"/>
</dbReference>
<evidence type="ECO:0000313" key="1">
    <source>
        <dbReference type="EMBL" id="KAF2120097.1"/>
    </source>
</evidence>
<evidence type="ECO:0000313" key="2">
    <source>
        <dbReference type="Proteomes" id="UP000799770"/>
    </source>
</evidence>
<organism evidence="1 2">
    <name type="scientific">Lophiotrema nucula</name>
    <dbReference type="NCBI Taxonomy" id="690887"/>
    <lineage>
        <taxon>Eukaryota</taxon>
        <taxon>Fungi</taxon>
        <taxon>Dikarya</taxon>
        <taxon>Ascomycota</taxon>
        <taxon>Pezizomycotina</taxon>
        <taxon>Dothideomycetes</taxon>
        <taxon>Pleosporomycetidae</taxon>
        <taxon>Pleosporales</taxon>
        <taxon>Lophiotremataceae</taxon>
        <taxon>Lophiotrema</taxon>
    </lineage>
</organism>
<sequence length="154" mass="17730">MWLLNSRLAGFEGENYCVCTNSRQLNLARHAHQRLHPNTGDSHRTIEVQNPTQTSPSYILPLTCKLYNLHVDQRHTPWFQPITPPQAQNRHIGHHGPPTSPTSFAIEDASQSLPEIRTCEQWSRQCRLRGYPSFEKGRNFWSKVRGSKCGWELG</sequence>
<proteinExistence type="predicted"/>
<reference evidence="1" key="1">
    <citation type="journal article" date="2020" name="Stud. Mycol.">
        <title>101 Dothideomycetes genomes: a test case for predicting lifestyles and emergence of pathogens.</title>
        <authorList>
            <person name="Haridas S."/>
            <person name="Albert R."/>
            <person name="Binder M."/>
            <person name="Bloem J."/>
            <person name="Labutti K."/>
            <person name="Salamov A."/>
            <person name="Andreopoulos B."/>
            <person name="Baker S."/>
            <person name="Barry K."/>
            <person name="Bills G."/>
            <person name="Bluhm B."/>
            <person name="Cannon C."/>
            <person name="Castanera R."/>
            <person name="Culley D."/>
            <person name="Daum C."/>
            <person name="Ezra D."/>
            <person name="Gonzalez J."/>
            <person name="Henrissat B."/>
            <person name="Kuo A."/>
            <person name="Liang C."/>
            <person name="Lipzen A."/>
            <person name="Lutzoni F."/>
            <person name="Magnuson J."/>
            <person name="Mondo S."/>
            <person name="Nolan M."/>
            <person name="Ohm R."/>
            <person name="Pangilinan J."/>
            <person name="Park H.-J."/>
            <person name="Ramirez L."/>
            <person name="Alfaro M."/>
            <person name="Sun H."/>
            <person name="Tritt A."/>
            <person name="Yoshinaga Y."/>
            <person name="Zwiers L.-H."/>
            <person name="Turgeon B."/>
            <person name="Goodwin S."/>
            <person name="Spatafora J."/>
            <person name="Crous P."/>
            <person name="Grigoriev I."/>
        </authorList>
    </citation>
    <scope>NUCLEOTIDE SEQUENCE</scope>
    <source>
        <strain evidence="1">CBS 627.86</strain>
    </source>
</reference>
<protein>
    <submittedName>
        <fullName evidence="1">Uncharacterized protein</fullName>
    </submittedName>
</protein>
<accession>A0A6A5ZMP5</accession>
<dbReference type="Proteomes" id="UP000799770">
    <property type="component" value="Unassembled WGS sequence"/>
</dbReference>
<keyword evidence="2" id="KW-1185">Reference proteome</keyword>
<dbReference type="AlphaFoldDB" id="A0A6A5ZMP5"/>